<gene>
    <name evidence="1" type="ORF">IAA97_01905</name>
</gene>
<dbReference type="Proteomes" id="UP000823615">
    <property type="component" value="Unassembled WGS sequence"/>
</dbReference>
<comment type="caution">
    <text evidence="1">The sequence shown here is derived from an EMBL/GenBank/DDBJ whole genome shotgun (WGS) entry which is preliminary data.</text>
</comment>
<dbReference type="SUPFAM" id="SSF47598">
    <property type="entry name" value="Ribbon-helix-helix"/>
    <property type="match status" value="1"/>
</dbReference>
<protein>
    <submittedName>
        <fullName evidence="1">Uncharacterized protein</fullName>
    </submittedName>
</protein>
<evidence type="ECO:0000313" key="1">
    <source>
        <dbReference type="EMBL" id="MBO8435721.1"/>
    </source>
</evidence>
<reference evidence="1" key="2">
    <citation type="journal article" date="2021" name="PeerJ">
        <title>Extensive microbial diversity within the chicken gut microbiome revealed by metagenomics and culture.</title>
        <authorList>
            <person name="Gilroy R."/>
            <person name="Ravi A."/>
            <person name="Getino M."/>
            <person name="Pursley I."/>
            <person name="Horton D.L."/>
            <person name="Alikhan N.F."/>
            <person name="Baker D."/>
            <person name="Gharbi K."/>
            <person name="Hall N."/>
            <person name="Watson M."/>
            <person name="Adriaenssens E.M."/>
            <person name="Foster-Nyarko E."/>
            <person name="Jarju S."/>
            <person name="Secka A."/>
            <person name="Antonio M."/>
            <person name="Oren A."/>
            <person name="Chaudhuri R.R."/>
            <person name="La Ragione R."/>
            <person name="Hildebrand F."/>
            <person name="Pallen M.J."/>
        </authorList>
    </citation>
    <scope>NUCLEOTIDE SEQUENCE</scope>
    <source>
        <strain evidence="1">7293</strain>
    </source>
</reference>
<reference evidence="1" key="1">
    <citation type="submission" date="2020-10" db="EMBL/GenBank/DDBJ databases">
        <authorList>
            <person name="Gilroy R."/>
        </authorList>
    </citation>
    <scope>NUCLEOTIDE SEQUENCE</scope>
    <source>
        <strain evidence="1">7293</strain>
    </source>
</reference>
<dbReference type="AlphaFoldDB" id="A0A9D9E042"/>
<dbReference type="GO" id="GO:0006355">
    <property type="term" value="P:regulation of DNA-templated transcription"/>
    <property type="evidence" value="ECO:0007669"/>
    <property type="project" value="InterPro"/>
</dbReference>
<organism evidence="1 2">
    <name type="scientific">Candidatus Ornithospirochaeta stercoripullorum</name>
    <dbReference type="NCBI Taxonomy" id="2840899"/>
    <lineage>
        <taxon>Bacteria</taxon>
        <taxon>Pseudomonadati</taxon>
        <taxon>Spirochaetota</taxon>
        <taxon>Spirochaetia</taxon>
        <taxon>Spirochaetales</taxon>
        <taxon>Spirochaetaceae</taxon>
        <taxon>Spirochaetaceae incertae sedis</taxon>
        <taxon>Candidatus Ornithospirochaeta</taxon>
    </lineage>
</organism>
<dbReference type="InterPro" id="IPR010985">
    <property type="entry name" value="Ribbon_hlx_hlx"/>
</dbReference>
<evidence type="ECO:0000313" key="2">
    <source>
        <dbReference type="Proteomes" id="UP000823615"/>
    </source>
</evidence>
<proteinExistence type="predicted"/>
<sequence>MSDKRIRLMSFRLTDDVYRWLQRLAANQKMTMSEVVFSVLEESKEDKEKANRQIQKIYDEVLEIKGMLNSKTVER</sequence>
<name>A0A9D9E042_9SPIO</name>
<dbReference type="EMBL" id="JADIMT010000031">
    <property type="protein sequence ID" value="MBO8435721.1"/>
    <property type="molecule type" value="Genomic_DNA"/>
</dbReference>
<accession>A0A9D9E042</accession>